<evidence type="ECO:0000256" key="2">
    <source>
        <dbReference type="ARBA" id="ARBA00017562"/>
    </source>
</evidence>
<dbReference type="InterPro" id="IPR000089">
    <property type="entry name" value="Biotin_lipoyl"/>
</dbReference>
<gene>
    <name evidence="11" type="ORF">FDO65_03555</name>
</gene>
<dbReference type="GO" id="GO:0006633">
    <property type="term" value="P:fatty acid biosynthetic process"/>
    <property type="evidence" value="ECO:0007669"/>
    <property type="project" value="UniProtKB-UniPathway"/>
</dbReference>
<accession>A0A4V6CTW7</accession>
<comment type="pathway">
    <text evidence="1 8">Lipid metabolism; fatty acid biosynthesis.</text>
</comment>
<keyword evidence="7 8" id="KW-0092">Biotin</keyword>
<feature type="domain" description="Lipoyl-binding" evidence="10">
    <location>
        <begin position="50"/>
        <end position="126"/>
    </location>
</feature>
<dbReference type="Pfam" id="PF00364">
    <property type="entry name" value="Biotin_lipoyl"/>
    <property type="match status" value="1"/>
</dbReference>
<dbReference type="InterPro" id="IPR001249">
    <property type="entry name" value="AcCoA_biotinCC"/>
</dbReference>
<keyword evidence="5 8" id="KW-0443">Lipid metabolism</keyword>
<evidence type="ECO:0000256" key="7">
    <source>
        <dbReference type="ARBA" id="ARBA00023267"/>
    </source>
</evidence>
<dbReference type="AlphaFoldDB" id="A0A4V6CTW7"/>
<dbReference type="PRINTS" id="PR01071">
    <property type="entry name" value="ACOABIOTINCC"/>
</dbReference>
<dbReference type="UniPathway" id="UPA00094"/>
<comment type="function">
    <text evidence="8">This protein is a component of the acetyl coenzyme A carboxylase complex; first, biotin carboxylase catalyzes the carboxylation of the carrier protein and then the transcarboxylase transfers the carboxyl group to form malonyl-CoA.</text>
</comment>
<dbReference type="GO" id="GO:0009317">
    <property type="term" value="C:acetyl-CoA carboxylase complex"/>
    <property type="evidence" value="ECO:0007669"/>
    <property type="project" value="InterPro"/>
</dbReference>
<evidence type="ECO:0000313" key="11">
    <source>
        <dbReference type="EMBL" id="TKV60765.1"/>
    </source>
</evidence>
<dbReference type="PROSITE" id="PS00188">
    <property type="entry name" value="BIOTIN"/>
    <property type="match status" value="1"/>
</dbReference>
<feature type="region of interest" description="Disordered" evidence="9">
    <location>
        <begin position="1"/>
        <end position="63"/>
    </location>
</feature>
<evidence type="ECO:0000256" key="6">
    <source>
        <dbReference type="ARBA" id="ARBA00023160"/>
    </source>
</evidence>
<protein>
    <recommendedName>
        <fullName evidence="2 8">Biotin carboxyl carrier protein of acetyl-CoA carboxylase</fullName>
    </recommendedName>
</protein>
<evidence type="ECO:0000259" key="10">
    <source>
        <dbReference type="PROSITE" id="PS50968"/>
    </source>
</evidence>
<dbReference type="GO" id="GO:0003989">
    <property type="term" value="F:acetyl-CoA carboxylase activity"/>
    <property type="evidence" value="ECO:0007669"/>
    <property type="project" value="InterPro"/>
</dbReference>
<reference evidence="11 12" key="1">
    <citation type="submission" date="2019-05" db="EMBL/GenBank/DDBJ databases">
        <title>Nakamurella sp. N5BH11, whole genome shotgun sequence.</title>
        <authorList>
            <person name="Tuo L."/>
        </authorList>
    </citation>
    <scope>NUCLEOTIDE SEQUENCE [LARGE SCALE GENOMIC DNA]</scope>
    <source>
        <strain evidence="11 12">N5BH11</strain>
    </source>
</reference>
<proteinExistence type="predicted"/>
<dbReference type="Proteomes" id="UP000306985">
    <property type="component" value="Unassembled WGS sequence"/>
</dbReference>
<dbReference type="PANTHER" id="PTHR45266:SF3">
    <property type="entry name" value="OXALOACETATE DECARBOXYLASE ALPHA CHAIN"/>
    <property type="match status" value="1"/>
</dbReference>
<comment type="caution">
    <text evidence="11">The sequence shown here is derived from an EMBL/GenBank/DDBJ whole genome shotgun (WGS) entry which is preliminary data.</text>
</comment>
<evidence type="ECO:0000256" key="8">
    <source>
        <dbReference type="RuleBase" id="RU364072"/>
    </source>
</evidence>
<dbReference type="InterPro" id="IPR011053">
    <property type="entry name" value="Single_hybrid_motif"/>
</dbReference>
<dbReference type="InterPro" id="IPR050709">
    <property type="entry name" value="Biotin_Carboxyl_Carrier/Decarb"/>
</dbReference>
<evidence type="ECO:0000256" key="1">
    <source>
        <dbReference type="ARBA" id="ARBA00005194"/>
    </source>
</evidence>
<evidence type="ECO:0000256" key="5">
    <source>
        <dbReference type="ARBA" id="ARBA00023098"/>
    </source>
</evidence>
<dbReference type="Gene3D" id="2.40.50.100">
    <property type="match status" value="1"/>
</dbReference>
<evidence type="ECO:0000313" key="12">
    <source>
        <dbReference type="Proteomes" id="UP000306985"/>
    </source>
</evidence>
<dbReference type="SUPFAM" id="SSF51230">
    <property type="entry name" value="Single hybrid motif"/>
    <property type="match status" value="1"/>
</dbReference>
<keyword evidence="6 8" id="KW-0275">Fatty acid biosynthesis</keyword>
<dbReference type="EMBL" id="SZZH01000001">
    <property type="protein sequence ID" value="TKV60765.1"/>
    <property type="molecule type" value="Genomic_DNA"/>
</dbReference>
<keyword evidence="4 8" id="KW-0276">Fatty acid metabolism</keyword>
<keyword evidence="12" id="KW-1185">Reference proteome</keyword>
<dbReference type="OrthoDB" id="9811735at2"/>
<organism evidence="11 12">
    <name type="scientific">Nakamurella flava</name>
    <dbReference type="NCBI Taxonomy" id="2576308"/>
    <lineage>
        <taxon>Bacteria</taxon>
        <taxon>Bacillati</taxon>
        <taxon>Actinomycetota</taxon>
        <taxon>Actinomycetes</taxon>
        <taxon>Nakamurellales</taxon>
        <taxon>Nakamurellaceae</taxon>
        <taxon>Nakamurella</taxon>
    </lineage>
</organism>
<name>A0A4V6CTW7_9ACTN</name>
<dbReference type="CDD" id="cd06850">
    <property type="entry name" value="biotinyl_domain"/>
    <property type="match status" value="1"/>
</dbReference>
<sequence length="128" mass="13346">MPLCSGSPARAGTPPVCRRRLPSPVDGSHDPTSPTADRPSDDLENPVSTVHDVTSPLPGTFYHRESPASPPFVTVGATVAAGDTVGLIEVMKMFTPVTAEVAGVVTEIVVEDEDAVDAGDVLVRIEEL</sequence>
<dbReference type="PANTHER" id="PTHR45266">
    <property type="entry name" value="OXALOACETATE DECARBOXYLASE ALPHA CHAIN"/>
    <property type="match status" value="1"/>
</dbReference>
<dbReference type="PROSITE" id="PS50968">
    <property type="entry name" value="BIOTINYL_LIPOYL"/>
    <property type="match status" value="1"/>
</dbReference>
<dbReference type="NCBIfam" id="NF005457">
    <property type="entry name" value="PRK07051.1"/>
    <property type="match status" value="1"/>
</dbReference>
<keyword evidence="3 8" id="KW-0444">Lipid biosynthesis</keyword>
<evidence type="ECO:0000256" key="3">
    <source>
        <dbReference type="ARBA" id="ARBA00022516"/>
    </source>
</evidence>
<dbReference type="InterPro" id="IPR001882">
    <property type="entry name" value="Biotin_BS"/>
</dbReference>
<evidence type="ECO:0000256" key="4">
    <source>
        <dbReference type="ARBA" id="ARBA00022832"/>
    </source>
</evidence>
<evidence type="ECO:0000256" key="9">
    <source>
        <dbReference type="SAM" id="MobiDB-lite"/>
    </source>
</evidence>